<dbReference type="EMBL" id="VNIQ01000003">
    <property type="protein sequence ID" value="TYQ05049.1"/>
    <property type="molecule type" value="Genomic_DNA"/>
</dbReference>
<evidence type="ECO:0000259" key="4">
    <source>
        <dbReference type="Pfam" id="PF17853"/>
    </source>
</evidence>
<dbReference type="InterPro" id="IPR025751">
    <property type="entry name" value="RsbRD_N_dom"/>
</dbReference>
<evidence type="ECO:0000256" key="1">
    <source>
        <dbReference type="ARBA" id="ARBA00006754"/>
    </source>
</evidence>
<feature type="domain" description="CdaR GGDEF-like" evidence="4">
    <location>
        <begin position="210"/>
        <end position="318"/>
    </location>
</feature>
<dbReference type="InterPro" id="IPR041522">
    <property type="entry name" value="CdaR_GGDEF"/>
</dbReference>
<gene>
    <name evidence="5" type="ORF">FNL38_103400</name>
</gene>
<dbReference type="PANTHER" id="PTHR33744:SF1">
    <property type="entry name" value="DNA-BINDING TRANSCRIPTIONAL ACTIVATOR ADER"/>
    <property type="match status" value="1"/>
</dbReference>
<feature type="domain" description="PucR C-terminal helix-turn-helix" evidence="2">
    <location>
        <begin position="372"/>
        <end position="426"/>
    </location>
</feature>
<comment type="caution">
    <text evidence="5">The sequence shown here is derived from an EMBL/GenBank/DDBJ whole genome shotgun (WGS) entry which is preliminary data.</text>
</comment>
<dbReference type="PANTHER" id="PTHR33744">
    <property type="entry name" value="CARBOHYDRATE DIACID REGULATOR"/>
    <property type="match status" value="1"/>
</dbReference>
<name>A0A652YRG3_NOCGL</name>
<evidence type="ECO:0000313" key="5">
    <source>
        <dbReference type="EMBL" id="TYQ05049.1"/>
    </source>
</evidence>
<comment type="similarity">
    <text evidence="1">Belongs to the CdaR family.</text>
</comment>
<dbReference type="AlphaFoldDB" id="A0A652YRG3"/>
<dbReference type="GO" id="GO:0003677">
    <property type="term" value="F:DNA binding"/>
    <property type="evidence" value="ECO:0007669"/>
    <property type="project" value="UniProtKB-KW"/>
</dbReference>
<evidence type="ECO:0000259" key="2">
    <source>
        <dbReference type="Pfam" id="PF13556"/>
    </source>
</evidence>
<dbReference type="Pfam" id="PF17853">
    <property type="entry name" value="GGDEF_2"/>
    <property type="match status" value="1"/>
</dbReference>
<dbReference type="Gene3D" id="1.10.10.2840">
    <property type="entry name" value="PucR C-terminal helix-turn-helix domain"/>
    <property type="match status" value="1"/>
</dbReference>
<sequence length="440" mass="47774">MTGPSHKDRDAVARRRLARVPAAAEPEVLAVVAELARRLDARSTEIAREMSVMMAHEIDQLDNDANLIEMLEASVQGNVTTIIHVLANDIPIDHLQPTTAAVEYALRLAQRDVPSNSLVRAYHMGQGDLMRICHDEVSALDIPARLTLAVLKHTSDVVYSYIDWITLYVFDAYEQERSRWINAQGNLHSAAIHALLSGTGSDTGSFESETGYRLDQNHIAVVAWSTWDADALGFNALDRLVRDLGAAAGADKSVIVTAIDRRTVWAWLPFGRRVPAPDLQVLSASVPLDGGTRVAIGLPGNGMSGFKRSHEQARAAYSVATVPDTPGRPLVSFGDRGIAVVSLLSDNLDATKSWVWEVLGPLAADTPGAASLRTTLSVYFANGESHLHTANQMNLHRNTVKYRINKALGDPVIVGRDKLDLALALQVCELLGRSVLRPLG</sequence>
<feature type="domain" description="RsbT co-antagonist protein RsbRD N-terminal" evidence="3">
    <location>
        <begin position="45"/>
        <end position="185"/>
    </location>
</feature>
<dbReference type="Pfam" id="PF13556">
    <property type="entry name" value="HTH_30"/>
    <property type="match status" value="1"/>
</dbReference>
<reference evidence="5" key="1">
    <citation type="submission" date="2019-07" db="EMBL/GenBank/DDBJ databases">
        <title>Genomic Encyclopedia of Type Strains, Phase IV (KMG-IV): sequencing the most valuable type-strain genomes for metagenomic binning, comparative biology and taxonomic classification.</title>
        <authorList>
            <person name="Goeker M."/>
        </authorList>
    </citation>
    <scope>NUCLEOTIDE SEQUENCE</scope>
    <source>
        <strain evidence="5">DSM 44596</strain>
    </source>
</reference>
<dbReference type="InterPro" id="IPR051448">
    <property type="entry name" value="CdaR-like_regulators"/>
</dbReference>
<keyword evidence="5" id="KW-0238">DNA-binding</keyword>
<protein>
    <submittedName>
        <fullName evidence="5">DNA-binding PucR family transcriptional regulator</fullName>
    </submittedName>
</protein>
<dbReference type="Pfam" id="PF14361">
    <property type="entry name" value="RsbRD_N"/>
    <property type="match status" value="1"/>
</dbReference>
<proteinExistence type="inferred from homology"/>
<accession>A0A652YRG3</accession>
<dbReference type="InterPro" id="IPR025736">
    <property type="entry name" value="PucR_C-HTH_dom"/>
</dbReference>
<dbReference type="InterPro" id="IPR042070">
    <property type="entry name" value="PucR_C-HTH_sf"/>
</dbReference>
<organism evidence="5">
    <name type="scientific">Nocardia globerula</name>
    <dbReference type="NCBI Taxonomy" id="1818"/>
    <lineage>
        <taxon>Bacteria</taxon>
        <taxon>Bacillati</taxon>
        <taxon>Actinomycetota</taxon>
        <taxon>Actinomycetes</taxon>
        <taxon>Mycobacteriales</taxon>
        <taxon>Nocardiaceae</taxon>
        <taxon>Nocardia</taxon>
    </lineage>
</organism>
<evidence type="ECO:0000259" key="3">
    <source>
        <dbReference type="Pfam" id="PF14361"/>
    </source>
</evidence>